<dbReference type="InterPro" id="IPR029060">
    <property type="entry name" value="PIN-like_dom_sf"/>
</dbReference>
<comment type="caution">
    <text evidence="2">The sequence shown here is derived from an EMBL/GenBank/DDBJ whole genome shotgun (WGS) entry which is preliminary data.</text>
</comment>
<dbReference type="CDD" id="cd18682">
    <property type="entry name" value="PIN_VapC-like"/>
    <property type="match status" value="1"/>
</dbReference>
<feature type="domain" description="PIN" evidence="1">
    <location>
        <begin position="4"/>
        <end position="117"/>
    </location>
</feature>
<dbReference type="RefSeq" id="WP_168135317.1">
    <property type="nucleotide sequence ID" value="NZ_JAAVJH010000009.1"/>
</dbReference>
<proteinExistence type="predicted"/>
<gene>
    <name evidence="2" type="ORF">HBH26_14405</name>
</gene>
<evidence type="ECO:0000259" key="1">
    <source>
        <dbReference type="Pfam" id="PF01850"/>
    </source>
</evidence>
<organism evidence="2 3">
    <name type="scientific">Sphingomonas corticis</name>
    <dbReference type="NCBI Taxonomy" id="2722791"/>
    <lineage>
        <taxon>Bacteria</taxon>
        <taxon>Pseudomonadati</taxon>
        <taxon>Pseudomonadota</taxon>
        <taxon>Alphaproteobacteria</taxon>
        <taxon>Sphingomonadales</taxon>
        <taxon>Sphingomonadaceae</taxon>
        <taxon>Sphingomonas</taxon>
    </lineage>
</organism>
<accession>A0ABX1CTN8</accession>
<dbReference type="Pfam" id="PF01850">
    <property type="entry name" value="PIN"/>
    <property type="match status" value="1"/>
</dbReference>
<dbReference type="Proteomes" id="UP000732399">
    <property type="component" value="Unassembled WGS sequence"/>
</dbReference>
<sequence length="126" mass="13922">MRQVIDSSVLVAFLRDEPGGDVLVRDDGPFLLSTVNLAEVLTKLIELGLNIDDADLVMRRLPIVHVEHTREDARRAAELRPFTMSLGRSLGNRICLALGQRLNVPVLTADTAWAALDIGVDVRLIR</sequence>
<dbReference type="InterPro" id="IPR002716">
    <property type="entry name" value="PIN_dom"/>
</dbReference>
<reference evidence="2 3" key="1">
    <citation type="submission" date="2020-03" db="EMBL/GenBank/DDBJ databases">
        <authorList>
            <person name="Wang L."/>
            <person name="He N."/>
            <person name="Li Y."/>
            <person name="Fang Y."/>
            <person name="Zhang F."/>
        </authorList>
    </citation>
    <scope>NUCLEOTIDE SEQUENCE [LARGE SCALE GENOMIC DNA]</scope>
    <source>
        <strain evidence="2 3">36D10-4-7</strain>
    </source>
</reference>
<name>A0ABX1CTN8_9SPHN</name>
<keyword evidence="3" id="KW-1185">Reference proteome</keyword>
<evidence type="ECO:0000313" key="2">
    <source>
        <dbReference type="EMBL" id="NJR79777.1"/>
    </source>
</evidence>
<protein>
    <submittedName>
        <fullName evidence="2">Type II toxin-antitoxin system VapC family toxin</fullName>
    </submittedName>
</protein>
<dbReference type="EMBL" id="JAAVJH010000009">
    <property type="protein sequence ID" value="NJR79777.1"/>
    <property type="molecule type" value="Genomic_DNA"/>
</dbReference>
<evidence type="ECO:0000313" key="3">
    <source>
        <dbReference type="Proteomes" id="UP000732399"/>
    </source>
</evidence>
<dbReference type="Gene3D" id="3.40.50.1010">
    <property type="entry name" value="5'-nuclease"/>
    <property type="match status" value="1"/>
</dbReference>
<dbReference type="SUPFAM" id="SSF88723">
    <property type="entry name" value="PIN domain-like"/>
    <property type="match status" value="1"/>
</dbReference>